<dbReference type="CDD" id="cd03796">
    <property type="entry name" value="GT4_PIG-A-like"/>
    <property type="match status" value="1"/>
</dbReference>
<keyword evidence="4" id="KW-0328">Glycosyltransferase</keyword>
<accession>A0A8X7NV15</accession>
<dbReference type="EC" id="2.4.1.198" evidence="2"/>
<dbReference type="InterPro" id="IPR013234">
    <property type="entry name" value="PIGA_GPI_anchor_biosynthesis"/>
</dbReference>
<feature type="domain" description="PIGA GPI anchor biosynthesis" evidence="8">
    <location>
        <begin position="2"/>
        <end position="63"/>
    </location>
</feature>
<sequence>MQNTFPTVYGTLPIVRTILKRERITVVHGHQAFSTLCHEALMHARTMGYRVVFTDHSLYGFADVGSIHMNKVLQFTLADIDQAICVSHTSKENTVLRSGLSPGKVFMIPNAVDTAMFKPADVRPSSDDVITIVVISRLVYRKGADLLVEVIPEVCRLYPNVRFVVGGDGPKHVRLEEMREKHSLQDRVEMLGAVPHSRVRSVLVTGHIFLNSSLTEAFCIAILEAASCGLLTVSTRVGGVPEVLPDDMVVLAEPDPDDMVRAIEKAISILPSINPEEMHNRMKKLYSWQDVAKRTEIVYDRALKCSNRNLLERLSRFLSCGAWAGKVFCMVMIIDYLLWRLLQFLQPDDDVEEAPDINFCN</sequence>
<dbReference type="PANTHER" id="PTHR45871">
    <property type="entry name" value="N-ACETYLGLUCOSAMINYL-PHOSPHATIDYLINOSITOL BIOSYNTHETIC PROTEIN"/>
    <property type="match status" value="1"/>
</dbReference>
<dbReference type="Pfam" id="PF00534">
    <property type="entry name" value="Glycos_transf_1"/>
    <property type="match status" value="1"/>
</dbReference>
<evidence type="ECO:0000313" key="10">
    <source>
        <dbReference type="Proteomes" id="UP000886595"/>
    </source>
</evidence>
<evidence type="ECO:0000256" key="3">
    <source>
        <dbReference type="ARBA" id="ARBA00022502"/>
    </source>
</evidence>
<gene>
    <name evidence="9" type="ORF">Bca52824_091878</name>
</gene>
<protein>
    <recommendedName>
        <fullName evidence="2">phosphatidylinositol N-acetylglucosaminyltransferase</fullName>
        <ecNumber evidence="2">2.4.1.198</ecNumber>
    </recommendedName>
    <alternativeName>
        <fullName evidence="6">GlcNAc-PI synthesis protein</fullName>
    </alternativeName>
</protein>
<dbReference type="GO" id="GO:0006506">
    <property type="term" value="P:GPI anchor biosynthetic process"/>
    <property type="evidence" value="ECO:0007669"/>
    <property type="project" value="UniProtKB-KW"/>
</dbReference>
<comment type="pathway">
    <text evidence="1">Glycolipid biosynthesis; glycosylphosphatidylinositol-anchor biosynthesis.</text>
</comment>
<evidence type="ECO:0000256" key="4">
    <source>
        <dbReference type="ARBA" id="ARBA00022676"/>
    </source>
</evidence>
<comment type="caution">
    <text evidence="9">The sequence shown here is derived from an EMBL/GenBank/DDBJ whole genome shotgun (WGS) entry which is preliminary data.</text>
</comment>
<dbReference type="AlphaFoldDB" id="A0A8X7NV15"/>
<dbReference type="InterPro" id="IPR001296">
    <property type="entry name" value="Glyco_trans_1"/>
</dbReference>
<keyword evidence="3" id="KW-0337">GPI-anchor biosynthesis</keyword>
<evidence type="ECO:0000256" key="6">
    <source>
        <dbReference type="ARBA" id="ARBA00032160"/>
    </source>
</evidence>
<dbReference type="GO" id="GO:0017176">
    <property type="term" value="F:phosphatidylinositol N-acetylglucosaminyltransferase activity"/>
    <property type="evidence" value="ECO:0007669"/>
    <property type="project" value="UniProtKB-EC"/>
</dbReference>
<evidence type="ECO:0000259" key="8">
    <source>
        <dbReference type="Pfam" id="PF08288"/>
    </source>
</evidence>
<evidence type="ECO:0000256" key="1">
    <source>
        <dbReference type="ARBA" id="ARBA00004687"/>
    </source>
</evidence>
<dbReference type="PANTHER" id="PTHR45871:SF1">
    <property type="entry name" value="PHOSPHATIDYLINOSITOL N-ACETYLGLUCOSAMINYLTRANSFERASE SUBUNIT A"/>
    <property type="match status" value="1"/>
</dbReference>
<keyword evidence="5" id="KW-0808">Transferase</keyword>
<dbReference type="SUPFAM" id="SSF53756">
    <property type="entry name" value="UDP-Glycosyltransferase/glycogen phosphorylase"/>
    <property type="match status" value="1"/>
</dbReference>
<dbReference type="FunFam" id="3.40.50.2000:FF:000188">
    <property type="entry name" value="Phosphatidylinositol N-acetylglucosaminyltransferase gpi3 subunit"/>
    <property type="match status" value="1"/>
</dbReference>
<dbReference type="OrthoDB" id="734129at2759"/>
<reference evidence="9 10" key="1">
    <citation type="submission" date="2020-02" db="EMBL/GenBank/DDBJ databases">
        <authorList>
            <person name="Ma Q."/>
            <person name="Huang Y."/>
            <person name="Song X."/>
            <person name="Pei D."/>
        </authorList>
    </citation>
    <scope>NUCLEOTIDE SEQUENCE [LARGE SCALE GENOMIC DNA]</scope>
    <source>
        <strain evidence="9">Sxm20200214</strain>
        <tissue evidence="9">Leaf</tissue>
    </source>
</reference>
<dbReference type="GO" id="GO:0000506">
    <property type="term" value="C:glycosylphosphatidylinositol-N-acetylglucosaminyltransferase (GPI-GnT) complex"/>
    <property type="evidence" value="ECO:0007669"/>
    <property type="project" value="InterPro"/>
</dbReference>
<dbReference type="InterPro" id="IPR039507">
    <property type="entry name" value="PIG-A/GPI3"/>
</dbReference>
<dbReference type="EMBL" id="JAAMPC010001605">
    <property type="protein sequence ID" value="KAG2238878.1"/>
    <property type="molecule type" value="Genomic_DNA"/>
</dbReference>
<evidence type="ECO:0000259" key="7">
    <source>
        <dbReference type="Pfam" id="PF00534"/>
    </source>
</evidence>
<feature type="domain" description="Glycosyl transferase family 1" evidence="7">
    <location>
        <begin position="126"/>
        <end position="269"/>
    </location>
</feature>
<evidence type="ECO:0000256" key="2">
    <source>
        <dbReference type="ARBA" id="ARBA00012420"/>
    </source>
</evidence>
<name>A0A8X7NV15_BRACI</name>
<keyword evidence="10" id="KW-1185">Reference proteome</keyword>
<dbReference type="Gene3D" id="3.40.50.2000">
    <property type="entry name" value="Glycogen Phosphorylase B"/>
    <property type="match status" value="2"/>
</dbReference>
<dbReference type="Proteomes" id="UP000886595">
    <property type="component" value="Unassembled WGS sequence"/>
</dbReference>
<evidence type="ECO:0000313" key="9">
    <source>
        <dbReference type="EMBL" id="KAG2238878.1"/>
    </source>
</evidence>
<dbReference type="Pfam" id="PF08288">
    <property type="entry name" value="PIGA"/>
    <property type="match status" value="1"/>
</dbReference>
<evidence type="ECO:0000256" key="5">
    <source>
        <dbReference type="ARBA" id="ARBA00022679"/>
    </source>
</evidence>
<organism evidence="9 10">
    <name type="scientific">Brassica carinata</name>
    <name type="common">Ethiopian mustard</name>
    <name type="synonym">Abyssinian cabbage</name>
    <dbReference type="NCBI Taxonomy" id="52824"/>
    <lineage>
        <taxon>Eukaryota</taxon>
        <taxon>Viridiplantae</taxon>
        <taxon>Streptophyta</taxon>
        <taxon>Embryophyta</taxon>
        <taxon>Tracheophyta</taxon>
        <taxon>Spermatophyta</taxon>
        <taxon>Magnoliopsida</taxon>
        <taxon>eudicotyledons</taxon>
        <taxon>Gunneridae</taxon>
        <taxon>Pentapetalae</taxon>
        <taxon>rosids</taxon>
        <taxon>malvids</taxon>
        <taxon>Brassicales</taxon>
        <taxon>Brassicaceae</taxon>
        <taxon>Brassiceae</taxon>
        <taxon>Brassica</taxon>
    </lineage>
</organism>
<proteinExistence type="predicted"/>